<feature type="compositionally biased region" description="Basic and acidic residues" evidence="2">
    <location>
        <begin position="68"/>
        <end position="77"/>
    </location>
</feature>
<feature type="compositionally biased region" description="Low complexity" evidence="2">
    <location>
        <begin position="79"/>
        <end position="96"/>
    </location>
</feature>
<organism evidence="3 4">
    <name type="scientific">Musa troglodytarum</name>
    <name type="common">fe'i banana</name>
    <dbReference type="NCBI Taxonomy" id="320322"/>
    <lineage>
        <taxon>Eukaryota</taxon>
        <taxon>Viridiplantae</taxon>
        <taxon>Streptophyta</taxon>
        <taxon>Embryophyta</taxon>
        <taxon>Tracheophyta</taxon>
        <taxon>Spermatophyta</taxon>
        <taxon>Magnoliopsida</taxon>
        <taxon>Liliopsida</taxon>
        <taxon>Zingiberales</taxon>
        <taxon>Musaceae</taxon>
        <taxon>Musa</taxon>
    </lineage>
</organism>
<keyword evidence="4" id="KW-1185">Reference proteome</keyword>
<dbReference type="AlphaFoldDB" id="A0A9E7FV61"/>
<evidence type="ECO:0000256" key="2">
    <source>
        <dbReference type="SAM" id="MobiDB-lite"/>
    </source>
</evidence>
<gene>
    <name evidence="3" type="ORF">MUK42_09009</name>
</gene>
<evidence type="ECO:0000313" key="3">
    <source>
        <dbReference type="EMBL" id="URE02891.1"/>
    </source>
</evidence>
<keyword evidence="1" id="KW-0175">Coiled coil</keyword>
<sequence length="174" mass="18960">MFSHQAPQEDQGTESRSSGARGRDEGDETREGAGGARLHVQGGGRAEEAGGPRSGSAWARIAWSSTSRRSERGERKPWRSGSSSTWPSRPSLRTSSQGLDVGGELQKAGVLEPLEREAKAKEETVETLRSRVDNFDELILQLNSPETSDTCNVSVETYRTDTNTATKKKKRVIA</sequence>
<evidence type="ECO:0000256" key="1">
    <source>
        <dbReference type="SAM" id="Coils"/>
    </source>
</evidence>
<dbReference type="EMBL" id="CP097507">
    <property type="protein sequence ID" value="URE02891.1"/>
    <property type="molecule type" value="Genomic_DNA"/>
</dbReference>
<proteinExistence type="predicted"/>
<dbReference type="Proteomes" id="UP001055439">
    <property type="component" value="Chromosome 5"/>
</dbReference>
<feature type="compositionally biased region" description="Polar residues" evidence="2">
    <location>
        <begin position="1"/>
        <end position="18"/>
    </location>
</feature>
<feature type="region of interest" description="Disordered" evidence="2">
    <location>
        <begin position="1"/>
        <end position="109"/>
    </location>
</feature>
<evidence type="ECO:0000313" key="4">
    <source>
        <dbReference type="Proteomes" id="UP001055439"/>
    </source>
</evidence>
<protein>
    <submittedName>
        <fullName evidence="3">Uncharacterized protein</fullName>
    </submittedName>
</protein>
<feature type="coiled-coil region" evidence="1">
    <location>
        <begin position="111"/>
        <end position="138"/>
    </location>
</feature>
<reference evidence="3" key="1">
    <citation type="submission" date="2022-05" db="EMBL/GenBank/DDBJ databases">
        <title>The Musa troglodytarum L. genome provides insights into the mechanism of non-climacteric behaviour and enrichment of carotenoids.</title>
        <authorList>
            <person name="Wang J."/>
        </authorList>
    </citation>
    <scope>NUCLEOTIDE SEQUENCE</scope>
    <source>
        <tissue evidence="3">Leaf</tissue>
    </source>
</reference>
<name>A0A9E7FV61_9LILI</name>
<accession>A0A9E7FV61</accession>